<gene>
    <name evidence="8 11" type="primary">tyrS</name>
    <name evidence="11" type="ORF">GCM10011419_08710</name>
</gene>
<dbReference type="InterPro" id="IPR002305">
    <property type="entry name" value="aa-tRNA-synth_Ic"/>
</dbReference>
<evidence type="ECO:0000256" key="3">
    <source>
        <dbReference type="ARBA" id="ARBA00022840"/>
    </source>
</evidence>
<dbReference type="Gene3D" id="3.40.50.620">
    <property type="entry name" value="HUPs"/>
    <property type="match status" value="1"/>
</dbReference>
<dbReference type="PANTHER" id="PTHR11766">
    <property type="entry name" value="TYROSYL-TRNA SYNTHETASE"/>
    <property type="match status" value="1"/>
</dbReference>
<keyword evidence="8" id="KW-0963">Cytoplasm</keyword>
<dbReference type="Pfam" id="PF00579">
    <property type="entry name" value="tRNA-synt_1b"/>
    <property type="match status" value="1"/>
</dbReference>
<evidence type="ECO:0000256" key="9">
    <source>
        <dbReference type="PROSITE-ProRule" id="PRU00182"/>
    </source>
</evidence>
<dbReference type="PROSITE" id="PS00178">
    <property type="entry name" value="AA_TRNA_LIGASE_I"/>
    <property type="match status" value="1"/>
</dbReference>
<feature type="binding site" evidence="8">
    <location>
        <position position="178"/>
    </location>
    <ligand>
        <name>L-tyrosine</name>
        <dbReference type="ChEBI" id="CHEBI:58315"/>
    </ligand>
</feature>
<feature type="binding site" evidence="8">
    <location>
        <position position="37"/>
    </location>
    <ligand>
        <name>L-tyrosine</name>
        <dbReference type="ChEBI" id="CHEBI:58315"/>
    </ligand>
</feature>
<evidence type="ECO:0000256" key="6">
    <source>
        <dbReference type="ARBA" id="ARBA00023146"/>
    </source>
</evidence>
<dbReference type="Pfam" id="PF22421">
    <property type="entry name" value="SYY_C-terminal"/>
    <property type="match status" value="1"/>
</dbReference>
<dbReference type="InterPro" id="IPR002307">
    <property type="entry name" value="Tyr-tRNA-ligase"/>
</dbReference>
<dbReference type="Proteomes" id="UP000662678">
    <property type="component" value="Unassembled WGS sequence"/>
</dbReference>
<keyword evidence="3 8" id="KW-0067">ATP-binding</keyword>
<dbReference type="InterPro" id="IPR024107">
    <property type="entry name" value="Tyr-tRNA-ligase_bac_1"/>
</dbReference>
<evidence type="ECO:0000313" key="11">
    <source>
        <dbReference type="EMBL" id="GHD73631.1"/>
    </source>
</evidence>
<evidence type="ECO:0000259" key="10">
    <source>
        <dbReference type="SMART" id="SM00363"/>
    </source>
</evidence>
<dbReference type="PROSITE" id="PS50889">
    <property type="entry name" value="S4"/>
    <property type="match status" value="1"/>
</dbReference>
<evidence type="ECO:0000256" key="8">
    <source>
        <dbReference type="HAMAP-Rule" id="MF_02006"/>
    </source>
</evidence>
<keyword evidence="12" id="KW-1185">Reference proteome</keyword>
<dbReference type="EC" id="6.1.1.1" evidence="8"/>
<name>A0ABQ3H8I6_9NEIS</name>
<feature type="binding site" evidence="8">
    <location>
        <position position="237"/>
    </location>
    <ligand>
        <name>ATP</name>
        <dbReference type="ChEBI" id="CHEBI:30616"/>
    </ligand>
</feature>
<dbReference type="InterPro" id="IPR036986">
    <property type="entry name" value="S4_RNA-bd_sf"/>
</dbReference>
<comment type="function">
    <text evidence="8">Catalyzes the attachment of tyrosine to tRNA(Tyr) in a two-step reaction: tyrosine is first activated by ATP to form Tyr-AMP and then transferred to the acceptor end of tRNA(Tyr).</text>
</comment>
<accession>A0ABQ3H8I6</accession>
<dbReference type="PRINTS" id="PR01040">
    <property type="entry name" value="TRNASYNTHTYR"/>
</dbReference>
<comment type="subunit">
    <text evidence="8">Homodimer.</text>
</comment>
<organism evidence="11 12">
    <name type="scientific">Vogesella fluminis</name>
    <dbReference type="NCBI Taxonomy" id="1069161"/>
    <lineage>
        <taxon>Bacteria</taxon>
        <taxon>Pseudomonadati</taxon>
        <taxon>Pseudomonadota</taxon>
        <taxon>Betaproteobacteria</taxon>
        <taxon>Neisseriales</taxon>
        <taxon>Chromobacteriaceae</taxon>
        <taxon>Vogesella</taxon>
    </lineage>
</organism>
<dbReference type="CDD" id="cd00165">
    <property type="entry name" value="S4"/>
    <property type="match status" value="1"/>
</dbReference>
<dbReference type="HAMAP" id="MF_02006">
    <property type="entry name" value="Tyr_tRNA_synth_type1"/>
    <property type="match status" value="1"/>
</dbReference>
<dbReference type="RefSeq" id="WP_189352428.1">
    <property type="nucleotide sequence ID" value="NZ_BMYP01000008.1"/>
</dbReference>
<protein>
    <recommendedName>
        <fullName evidence="8">Tyrosine--tRNA ligase</fullName>
        <ecNumber evidence="8">6.1.1.1</ecNumber>
    </recommendedName>
    <alternativeName>
        <fullName evidence="8">Tyrosyl-tRNA synthetase</fullName>
        <shortName evidence="8">TyrRS</shortName>
    </alternativeName>
</protein>
<keyword evidence="5 8" id="KW-0648">Protein biosynthesis</keyword>
<evidence type="ECO:0000256" key="5">
    <source>
        <dbReference type="ARBA" id="ARBA00022917"/>
    </source>
</evidence>
<keyword evidence="1 8" id="KW-0436">Ligase</keyword>
<dbReference type="SMART" id="SM00363">
    <property type="entry name" value="S4"/>
    <property type="match status" value="1"/>
</dbReference>
<evidence type="ECO:0000256" key="1">
    <source>
        <dbReference type="ARBA" id="ARBA00022598"/>
    </source>
</evidence>
<dbReference type="InterPro" id="IPR002942">
    <property type="entry name" value="S4_RNA-bd"/>
</dbReference>
<reference evidence="12" key="1">
    <citation type="journal article" date="2019" name="Int. J. Syst. Evol. Microbiol.">
        <title>The Global Catalogue of Microorganisms (GCM) 10K type strain sequencing project: providing services to taxonomists for standard genome sequencing and annotation.</title>
        <authorList>
            <consortium name="The Broad Institute Genomics Platform"/>
            <consortium name="The Broad Institute Genome Sequencing Center for Infectious Disease"/>
            <person name="Wu L."/>
            <person name="Ma J."/>
        </authorList>
    </citation>
    <scope>NUCLEOTIDE SEQUENCE [LARGE SCALE GENOMIC DNA]</scope>
    <source>
        <strain evidence="12">KCTC 23713</strain>
    </source>
</reference>
<dbReference type="Gene3D" id="1.10.240.10">
    <property type="entry name" value="Tyrosyl-Transfer RNA Synthetase"/>
    <property type="match status" value="1"/>
</dbReference>
<proteinExistence type="inferred from homology"/>
<keyword evidence="2 8" id="KW-0547">Nucleotide-binding</keyword>
<dbReference type="EMBL" id="BMYP01000008">
    <property type="protein sequence ID" value="GHD73631.1"/>
    <property type="molecule type" value="Genomic_DNA"/>
</dbReference>
<feature type="short sequence motif" description="'KMSKS' region" evidence="8">
    <location>
        <begin position="234"/>
        <end position="238"/>
    </location>
</feature>
<dbReference type="CDD" id="cd00805">
    <property type="entry name" value="TyrRS_core"/>
    <property type="match status" value="1"/>
</dbReference>
<comment type="subcellular location">
    <subcellularLocation>
        <location evidence="8">Cytoplasm</location>
    </subcellularLocation>
</comment>
<dbReference type="InterPro" id="IPR014729">
    <property type="entry name" value="Rossmann-like_a/b/a_fold"/>
</dbReference>
<evidence type="ECO:0000256" key="2">
    <source>
        <dbReference type="ARBA" id="ARBA00022741"/>
    </source>
</evidence>
<dbReference type="Gene3D" id="3.10.290.10">
    <property type="entry name" value="RNA-binding S4 domain"/>
    <property type="match status" value="1"/>
</dbReference>
<dbReference type="InterPro" id="IPR001412">
    <property type="entry name" value="aa-tRNA-synth_I_CS"/>
</dbReference>
<feature type="binding site" evidence="8">
    <location>
        <position position="174"/>
    </location>
    <ligand>
        <name>L-tyrosine</name>
        <dbReference type="ChEBI" id="CHEBI:58315"/>
    </ligand>
</feature>
<evidence type="ECO:0000256" key="4">
    <source>
        <dbReference type="ARBA" id="ARBA00022884"/>
    </source>
</evidence>
<evidence type="ECO:0000313" key="12">
    <source>
        <dbReference type="Proteomes" id="UP000662678"/>
    </source>
</evidence>
<comment type="similarity">
    <text evidence="8">Belongs to the class-I aminoacyl-tRNA synthetase family. TyrS type 1 subfamily.</text>
</comment>
<comment type="caution">
    <text evidence="11">The sequence shown here is derived from an EMBL/GenBank/DDBJ whole genome shotgun (WGS) entry which is preliminary data.</text>
</comment>
<evidence type="ECO:0000256" key="7">
    <source>
        <dbReference type="ARBA" id="ARBA00048248"/>
    </source>
</evidence>
<dbReference type="SUPFAM" id="SSF55174">
    <property type="entry name" value="Alpha-L RNA-binding motif"/>
    <property type="match status" value="1"/>
</dbReference>
<comment type="catalytic activity">
    <reaction evidence="7 8">
        <text>tRNA(Tyr) + L-tyrosine + ATP = L-tyrosyl-tRNA(Tyr) + AMP + diphosphate + H(+)</text>
        <dbReference type="Rhea" id="RHEA:10220"/>
        <dbReference type="Rhea" id="RHEA-COMP:9706"/>
        <dbReference type="Rhea" id="RHEA-COMP:9707"/>
        <dbReference type="ChEBI" id="CHEBI:15378"/>
        <dbReference type="ChEBI" id="CHEBI:30616"/>
        <dbReference type="ChEBI" id="CHEBI:33019"/>
        <dbReference type="ChEBI" id="CHEBI:58315"/>
        <dbReference type="ChEBI" id="CHEBI:78442"/>
        <dbReference type="ChEBI" id="CHEBI:78536"/>
        <dbReference type="ChEBI" id="CHEBI:456215"/>
        <dbReference type="EC" id="6.1.1.1"/>
    </reaction>
</comment>
<sequence length="424" mass="46369">MHQSSLIQELQARGLIAQQTDAAALDELLAKESVTLYCGFDPTADSLHLGHLVPVLVLRRFQQAGHRPIALVGGATGMIGDPSFKATERKLNTPDVIAGWVDKIRGQVSPFLSFEGDNAAIMANNYDWFGGMGALEFLRDIGKHFSVNQMIKKESVQQRISREDQGISYTEFSYSLLQGYDFTELNRRHGCKLQIGGSDQWGNITAGTDLTRRINQQHVFGLTLPLVTKADGTKFGKTEGGAIWLDASKTSPYAFYQFWLNTADADVYKFLRYFSFLSVAEIAAIEEQDKASGSKPQAQRILAEQVTALVHGQDAVAAAQRISASLFSGSLHELTASDFAQLAQDGMPSLQLPRDSSGLIDALVAGGLAKSKSEARTFIQSGAVSVNGNKIDSLEHQIGDGERLFGQYSLLKRGKKHHTLLCWQ</sequence>
<dbReference type="InterPro" id="IPR024088">
    <property type="entry name" value="Tyr-tRNA-ligase_bac-type"/>
</dbReference>
<feature type="short sequence motif" description="'HIGH' region" evidence="8">
    <location>
        <begin position="42"/>
        <end position="51"/>
    </location>
</feature>
<dbReference type="PANTHER" id="PTHR11766:SF0">
    <property type="entry name" value="TYROSINE--TRNA LIGASE, MITOCHONDRIAL"/>
    <property type="match status" value="1"/>
</dbReference>
<dbReference type="NCBIfam" id="TIGR00234">
    <property type="entry name" value="tyrS"/>
    <property type="match status" value="1"/>
</dbReference>
<dbReference type="InterPro" id="IPR054608">
    <property type="entry name" value="SYY-like_C"/>
</dbReference>
<keyword evidence="4 9" id="KW-0694">RNA-binding</keyword>
<keyword evidence="6 8" id="KW-0030">Aminoacyl-tRNA synthetase</keyword>
<dbReference type="SUPFAM" id="SSF52374">
    <property type="entry name" value="Nucleotidylyl transferase"/>
    <property type="match status" value="1"/>
</dbReference>
<feature type="domain" description="RNA-binding S4" evidence="10">
    <location>
        <begin position="358"/>
        <end position="419"/>
    </location>
</feature>
<dbReference type="GO" id="GO:0016874">
    <property type="term" value="F:ligase activity"/>
    <property type="evidence" value="ECO:0007669"/>
    <property type="project" value="UniProtKB-KW"/>
</dbReference>